<gene>
    <name evidence="1" type="ORF">NV381_31610</name>
</gene>
<accession>A0ABT1YRG5</accession>
<name>A0ABT1YRG5_9BACL</name>
<evidence type="ECO:0000313" key="1">
    <source>
        <dbReference type="EMBL" id="MCR8635763.1"/>
    </source>
</evidence>
<organism evidence="1 2">
    <name type="scientific">Paenibacillus radicis</name>
    <name type="common">ex Xue et al. 2023</name>
    <dbReference type="NCBI Taxonomy" id="2972489"/>
    <lineage>
        <taxon>Bacteria</taxon>
        <taxon>Bacillati</taxon>
        <taxon>Bacillota</taxon>
        <taxon>Bacilli</taxon>
        <taxon>Bacillales</taxon>
        <taxon>Paenibacillaceae</taxon>
        <taxon>Paenibacillus</taxon>
    </lineage>
</organism>
<evidence type="ECO:0008006" key="3">
    <source>
        <dbReference type="Google" id="ProtNLM"/>
    </source>
</evidence>
<keyword evidence="2" id="KW-1185">Reference proteome</keyword>
<comment type="caution">
    <text evidence="1">The sequence shown here is derived from an EMBL/GenBank/DDBJ whole genome shotgun (WGS) entry which is preliminary data.</text>
</comment>
<sequence>MEPNKGFLFIGDTIRLEDDIQEFQIIEGYVLKKASETQVEGIKSFFSNNADSDFFRMNYETIPEQYEDHTYYRQVEKFNDWNYWIVEYDEEQSNFNLSLSLLLSKINLFPLFEKHKDSGKSYQNYAYQIFVAERKGGYKLKQITESDIQEIREIYHLLEGFGKEKHLFKYINKAINDYWLLRLIPKSTLFYTVGMFAILEALLVHHSQTISILHQLKTKLNLLNNRLEPSRKIKFQEFFGEVKYETIISKLYSYRSDIAHGDFSDFKGELNILVDHKLVIEFIHHILKSVIVQSLREPQLIMDLKNC</sequence>
<dbReference type="RefSeq" id="WP_258217308.1">
    <property type="nucleotide sequence ID" value="NZ_JANQBD010000031.1"/>
</dbReference>
<reference evidence="1 2" key="1">
    <citation type="submission" date="2022-08" db="EMBL/GenBank/DDBJ databases">
        <title>Paenibacillus endoradicis sp. nov., Paenibacillus radicibacter sp. nov and Paenibacillus pararadicis sp. nov., three cold-adapted plant growth-promoting bacteria isolated from root of Larix gmelinii in Great Khingan.</title>
        <authorList>
            <person name="Xue H."/>
        </authorList>
    </citation>
    <scope>NUCLEOTIDE SEQUENCE [LARGE SCALE GENOMIC DNA]</scope>
    <source>
        <strain evidence="1 2">N5-1-1-5</strain>
    </source>
</reference>
<protein>
    <recommendedName>
        <fullName evidence="3">Apea-like HEPN domain-containing protein</fullName>
    </recommendedName>
</protein>
<dbReference type="Proteomes" id="UP001300012">
    <property type="component" value="Unassembled WGS sequence"/>
</dbReference>
<proteinExistence type="predicted"/>
<dbReference type="EMBL" id="JANQBD010000031">
    <property type="protein sequence ID" value="MCR8635763.1"/>
    <property type="molecule type" value="Genomic_DNA"/>
</dbReference>
<evidence type="ECO:0000313" key="2">
    <source>
        <dbReference type="Proteomes" id="UP001300012"/>
    </source>
</evidence>